<feature type="region of interest" description="C4" evidence="12">
    <location>
        <begin position="141"/>
        <end position="171"/>
    </location>
</feature>
<dbReference type="GO" id="GO:0003724">
    <property type="term" value="F:RNA helicase activity"/>
    <property type="evidence" value="ECO:0007669"/>
    <property type="project" value="InterPro"/>
</dbReference>
<dbReference type="GO" id="GO:0005737">
    <property type="term" value="C:cytoplasm"/>
    <property type="evidence" value="ECO:0007669"/>
    <property type="project" value="UniProtKB-SubCell"/>
</dbReference>
<protein>
    <submittedName>
        <fullName evidence="15">Putative RNA helicase</fullName>
    </submittedName>
</protein>
<comment type="subcellular location">
    <subcellularLocation>
        <location evidence="1">Cytoplasm</location>
    </subcellularLocation>
</comment>
<dbReference type="GO" id="GO:0016787">
    <property type="term" value="F:hydrolase activity"/>
    <property type="evidence" value="ECO:0007669"/>
    <property type="project" value="UniProtKB-KW"/>
</dbReference>
<accession>A0A1Y5IH02</accession>
<dbReference type="Pfam" id="PF13086">
    <property type="entry name" value="AAA_11"/>
    <property type="match status" value="2"/>
</dbReference>
<evidence type="ECO:0000256" key="10">
    <source>
        <dbReference type="ARBA" id="ARBA00022840"/>
    </source>
</evidence>
<dbReference type="Pfam" id="PF13087">
    <property type="entry name" value="AAA_12"/>
    <property type="match status" value="1"/>
</dbReference>
<evidence type="ECO:0000256" key="3">
    <source>
        <dbReference type="ARBA" id="ARBA00022490"/>
    </source>
</evidence>
<comment type="catalytic activity">
    <reaction evidence="11">
        <text>ATP + H2O = ADP + phosphate + H(+)</text>
        <dbReference type="Rhea" id="RHEA:13065"/>
        <dbReference type="ChEBI" id="CHEBI:15377"/>
        <dbReference type="ChEBI" id="CHEBI:15378"/>
        <dbReference type="ChEBI" id="CHEBI:30616"/>
        <dbReference type="ChEBI" id="CHEBI:43474"/>
        <dbReference type="ChEBI" id="CHEBI:456216"/>
        <dbReference type="EC" id="3.6.4.12"/>
    </reaction>
    <physiologicalReaction direction="left-to-right" evidence="11">
        <dbReference type="Rhea" id="RHEA:13066"/>
    </physiologicalReaction>
</comment>
<dbReference type="Gene3D" id="2.40.30.230">
    <property type="match status" value="1"/>
</dbReference>
<dbReference type="InterPro" id="IPR014001">
    <property type="entry name" value="Helicase_ATP-bd"/>
</dbReference>
<dbReference type="GO" id="GO:0005524">
    <property type="term" value="F:ATP binding"/>
    <property type="evidence" value="ECO:0007669"/>
    <property type="project" value="UniProtKB-KW"/>
</dbReference>
<evidence type="ECO:0000313" key="15">
    <source>
        <dbReference type="EMBL" id="OUS48858.1"/>
    </source>
</evidence>
<feature type="compositionally biased region" description="Low complexity" evidence="13">
    <location>
        <begin position="933"/>
        <end position="949"/>
    </location>
</feature>
<dbReference type="CDD" id="cd21407">
    <property type="entry name" value="1B_UPF1-like"/>
    <property type="match status" value="1"/>
</dbReference>
<dbReference type="InterPro" id="IPR040812">
    <property type="entry name" value="UPF1_1B_dom"/>
</dbReference>
<dbReference type="CDD" id="cd18039">
    <property type="entry name" value="DEXXQc_UPF1"/>
    <property type="match status" value="1"/>
</dbReference>
<evidence type="ECO:0000256" key="8">
    <source>
        <dbReference type="ARBA" id="ARBA00022806"/>
    </source>
</evidence>
<evidence type="ECO:0000256" key="11">
    <source>
        <dbReference type="ARBA" id="ARBA00048432"/>
    </source>
</evidence>
<evidence type="ECO:0000256" key="13">
    <source>
        <dbReference type="SAM" id="MobiDB-lite"/>
    </source>
</evidence>
<keyword evidence="3" id="KW-0963">Cytoplasm</keyword>
<evidence type="ECO:0000256" key="4">
    <source>
        <dbReference type="ARBA" id="ARBA00022723"/>
    </source>
</evidence>
<feature type="region of interest" description="Disordered" evidence="13">
    <location>
        <begin position="932"/>
        <end position="963"/>
    </location>
</feature>
<keyword evidence="8 15" id="KW-0347">Helicase</keyword>
<evidence type="ECO:0000259" key="14">
    <source>
        <dbReference type="PROSITE" id="PS51997"/>
    </source>
</evidence>
<dbReference type="GO" id="GO:0008270">
    <property type="term" value="F:zinc ion binding"/>
    <property type="evidence" value="ECO:0007669"/>
    <property type="project" value="UniProtKB-UniRule"/>
</dbReference>
<dbReference type="eggNOG" id="KOG1802">
    <property type="taxonomic scope" value="Eukaryota"/>
</dbReference>
<dbReference type="InterPro" id="IPR041679">
    <property type="entry name" value="DNA2/NAM7-like_C"/>
</dbReference>
<feature type="region of interest" description="Disordered" evidence="13">
    <location>
        <begin position="1"/>
        <end position="31"/>
    </location>
</feature>
<organism evidence="15">
    <name type="scientific">Ostreococcus tauri</name>
    <name type="common">Marine green alga</name>
    <dbReference type="NCBI Taxonomy" id="70448"/>
    <lineage>
        <taxon>Eukaryota</taxon>
        <taxon>Viridiplantae</taxon>
        <taxon>Chlorophyta</taxon>
        <taxon>Mamiellophyceae</taxon>
        <taxon>Mamiellales</taxon>
        <taxon>Bathycoccaceae</taxon>
        <taxon>Ostreococcus</taxon>
    </lineage>
</organism>
<dbReference type="Proteomes" id="UP000195557">
    <property type="component" value="Unassembled WGS sequence"/>
</dbReference>
<dbReference type="AlphaFoldDB" id="A0A1Y5IH02"/>
<dbReference type="InterPro" id="IPR003593">
    <property type="entry name" value="AAA+_ATPase"/>
</dbReference>
<evidence type="ECO:0000256" key="7">
    <source>
        <dbReference type="ARBA" id="ARBA00022801"/>
    </source>
</evidence>
<name>A0A1Y5IH02_OSTTA</name>
<dbReference type="Pfam" id="PF09416">
    <property type="entry name" value="UPF1_Zn_bind"/>
    <property type="match status" value="1"/>
</dbReference>
<proteinExistence type="inferred from homology"/>
<dbReference type="CDD" id="cd21400">
    <property type="entry name" value="ZBD_UPF1-like"/>
    <property type="match status" value="1"/>
</dbReference>
<keyword evidence="10" id="KW-0067">ATP-binding</keyword>
<evidence type="ECO:0000256" key="2">
    <source>
        <dbReference type="ARBA" id="ARBA00007913"/>
    </source>
</evidence>
<dbReference type="GO" id="GO:0000184">
    <property type="term" value="P:nuclear-transcribed mRNA catabolic process, nonsense-mediated decay"/>
    <property type="evidence" value="ECO:0007669"/>
    <property type="project" value="InterPro"/>
</dbReference>
<dbReference type="GO" id="GO:0003678">
    <property type="term" value="F:DNA helicase activity"/>
    <property type="evidence" value="ECO:0007669"/>
    <property type="project" value="UniProtKB-EC"/>
</dbReference>
<dbReference type="Gene3D" id="3.40.50.300">
    <property type="entry name" value="P-loop containing nucleotide triphosphate hydrolases"/>
    <property type="match status" value="2"/>
</dbReference>
<comment type="similarity">
    <text evidence="2">Belongs to the DNA2/NAM7 helicase family.</text>
</comment>
<sequence>MSADWRAFDDDNAQQDDPYTAAARACDDETNTTSDALDKDFEHLSIDQHTLVNDLLDDDEYDRDDVYGGDEGNRSSEHACAYCGISNASCVAQCVKTNKWFCNGRSNGLPASCLIYHLVRSRNKEVRLHESSPLGDMLLECYVTGATNVFNLGFIPCKDENVVVLATRDAAQSNPAALKELNLDISLWEPLIQDKVFLPWLVQVPEESEILRARQVSPAKVIKLEELWKTNPEATLDDVEKQEGNEDYQPVALQYEDAYQYQNIFGPLIKLEADYDKAQRENQTKDNITIRWDVGLSKRKIAYFCFGADEEKVSVALGDSLQLRLLMQTPNGPQLWQGQGVVIKFTAQEEVGVEMYGMDAPVESSTGYSVDFLWKGTSYERAQQALKSFAVDETSCSGYIYHKLLGHEVEDQKLHVDVPKGTKLTAPGLPELNDSQFNAVKEVLERPLSLVQGPPGTGKTVTSATIVYHLAKRGNGQVIVCAPSNVAVDHLAEKIEKTGLKVVRISSRSREHLVSSVEHLTLHYQVANIGGATHKAFQKLQALKNECGELSPGDEKKYKNAQKKLERDILENADVICTTAVGAGDPRLADFRFRMVLIDESTQATEPECLIPIVMGAKHVVMVGDHRQLGPVVTCKQAHAAGLAQSLFERLIALGIKPIRLGVQYRMHPCLSDFPSNKFYEGVLSNGVSASDRTLSHVDFPWPVPSKPMMFWSQTGQEEMSASGTSFLNRAEAVAVEKCVTHLLNSGVSPEDIGVVTPYEGQRAYVVQHMTRVGVLHPQLYKDIQVASVDSFQGKEKDFIIMTCVRSNEKSGIGFLSDPRRLNVAITRARSGLIIIGNPKVLNKQLLFHDMLTHFRQKKCLVEGALGSLKQCMVALPEPAISAKDPWRRMNAQRGAKVSAEQRFVNEFPELGQAYAYGRFGGQFRDIDDSESEYSYAPESEYSYAPPSEVDYTQPPANRAYEY</sequence>
<comment type="caution">
    <text evidence="12">Lacks conserved residue(s) required for the propagation of feature annotation.</text>
</comment>
<feature type="domain" description="Upf1" evidence="14">
    <location>
        <begin position="72"/>
        <end position="231"/>
    </location>
</feature>
<dbReference type="Pfam" id="PF18141">
    <property type="entry name" value="UPF1_1B_dom"/>
    <property type="match status" value="1"/>
</dbReference>
<dbReference type="FunFam" id="3.40.50.300:FF:000097">
    <property type="entry name" value="Regulator of nonsense transcripts 1"/>
    <property type="match status" value="1"/>
</dbReference>
<evidence type="ECO:0000256" key="5">
    <source>
        <dbReference type="ARBA" id="ARBA00022741"/>
    </source>
</evidence>
<dbReference type="SUPFAM" id="SSF52540">
    <property type="entry name" value="P-loop containing nucleoside triphosphate hydrolases"/>
    <property type="match status" value="1"/>
</dbReference>
<keyword evidence="7" id="KW-0378">Hydrolase</keyword>
<gene>
    <name evidence="15" type="ORF">BE221DRAFT_189228</name>
</gene>
<dbReference type="InterPro" id="IPR047187">
    <property type="entry name" value="SF1_C_Upf1"/>
</dbReference>
<dbReference type="InterPro" id="IPR018999">
    <property type="entry name" value="UPF1_CH/ZBD"/>
</dbReference>
<dbReference type="SMART" id="SM00382">
    <property type="entry name" value="AAA"/>
    <property type="match status" value="1"/>
</dbReference>
<dbReference type="CDD" id="cd18808">
    <property type="entry name" value="SF1_C_Upf1"/>
    <property type="match status" value="1"/>
</dbReference>
<dbReference type="PANTHER" id="PTHR10887">
    <property type="entry name" value="DNA2/NAM7 HELICASE FAMILY"/>
    <property type="match status" value="1"/>
</dbReference>
<evidence type="ECO:0000256" key="9">
    <source>
        <dbReference type="ARBA" id="ARBA00022833"/>
    </source>
</evidence>
<dbReference type="Gene3D" id="6.10.140.1240">
    <property type="match status" value="1"/>
</dbReference>
<dbReference type="SMART" id="SM00487">
    <property type="entry name" value="DEXDc"/>
    <property type="match status" value="1"/>
</dbReference>
<evidence type="ECO:0000256" key="12">
    <source>
        <dbReference type="PROSITE-ProRule" id="PRU01341"/>
    </source>
</evidence>
<dbReference type="PROSITE" id="PS51997">
    <property type="entry name" value="UPF1_CH_RICH"/>
    <property type="match status" value="1"/>
</dbReference>
<dbReference type="InterPro" id="IPR027417">
    <property type="entry name" value="P-loop_NTPase"/>
</dbReference>
<dbReference type="InterPro" id="IPR045055">
    <property type="entry name" value="DNA2/NAM7-like"/>
</dbReference>
<keyword evidence="5" id="KW-0547">Nucleotide-binding</keyword>
<keyword evidence="9 12" id="KW-0862">Zinc</keyword>
<dbReference type="PANTHER" id="PTHR10887:SF364">
    <property type="entry name" value="REGULATOR OF NONSENSE TRANSCRIPTS 1"/>
    <property type="match status" value="1"/>
</dbReference>
<evidence type="ECO:0000256" key="1">
    <source>
        <dbReference type="ARBA" id="ARBA00004496"/>
    </source>
</evidence>
<dbReference type="EMBL" id="KZ155772">
    <property type="protein sequence ID" value="OUS48858.1"/>
    <property type="molecule type" value="Genomic_DNA"/>
</dbReference>
<keyword evidence="4 12" id="KW-0479">Metal-binding</keyword>
<keyword evidence="6 12" id="KW-0863">Zinc-finger</keyword>
<dbReference type="InterPro" id="IPR041677">
    <property type="entry name" value="DNA2/NAM7_AAA_11"/>
</dbReference>
<reference evidence="15" key="1">
    <citation type="submission" date="2017-04" db="EMBL/GenBank/DDBJ databases">
        <title>Population genomics of picophytoplankton unveils novel chromosome hypervariability.</title>
        <authorList>
            <consortium name="DOE Joint Genome Institute"/>
            <person name="Blanc-Mathieu R."/>
            <person name="Krasovec M."/>
            <person name="Hebrard M."/>
            <person name="Yau S."/>
            <person name="Desgranges E."/>
            <person name="Martin J."/>
            <person name="Schackwitz W."/>
            <person name="Kuo A."/>
            <person name="Salin G."/>
            <person name="Donnadieu C."/>
            <person name="Desdevises Y."/>
            <person name="Sanchez-Ferandin S."/>
            <person name="Moreau H."/>
            <person name="Rivals E."/>
            <person name="Grigoriev I.V."/>
            <person name="Grimsley N."/>
            <person name="Eyre-Walker A."/>
            <person name="Piganeau G."/>
        </authorList>
    </citation>
    <scope>NUCLEOTIDE SEQUENCE [LARGE SCALE GENOMIC DNA]</scope>
    <source>
        <strain evidence="15">RCC 1115</strain>
    </source>
</reference>
<dbReference type="GO" id="GO:0003723">
    <property type="term" value="F:RNA binding"/>
    <property type="evidence" value="ECO:0007669"/>
    <property type="project" value="InterPro"/>
</dbReference>
<evidence type="ECO:0000256" key="6">
    <source>
        <dbReference type="ARBA" id="ARBA00022771"/>
    </source>
</evidence>